<feature type="domain" description="C2H2-type" evidence="6">
    <location>
        <begin position="41"/>
        <end position="70"/>
    </location>
</feature>
<evidence type="ECO:0000256" key="4">
    <source>
        <dbReference type="ARBA" id="ARBA00022833"/>
    </source>
</evidence>
<accession>A0ABR2WN21</accession>
<evidence type="ECO:0000256" key="1">
    <source>
        <dbReference type="ARBA" id="ARBA00022723"/>
    </source>
</evidence>
<gene>
    <name evidence="7" type="primary">KLF13</name>
    <name evidence="7" type="ORF">K7432_010928</name>
</gene>
<dbReference type="Pfam" id="PF00096">
    <property type="entry name" value="zf-C2H2"/>
    <property type="match status" value="4"/>
</dbReference>
<dbReference type="SMART" id="SM00355">
    <property type="entry name" value="ZnF_C2H2"/>
    <property type="match status" value="4"/>
</dbReference>
<dbReference type="InterPro" id="IPR036236">
    <property type="entry name" value="Znf_C2H2_sf"/>
</dbReference>
<keyword evidence="2" id="KW-0677">Repeat</keyword>
<dbReference type="PROSITE" id="PS00028">
    <property type="entry name" value="ZINC_FINGER_C2H2_1"/>
    <property type="match status" value="4"/>
</dbReference>
<evidence type="ECO:0000313" key="7">
    <source>
        <dbReference type="EMBL" id="KAK9762886.1"/>
    </source>
</evidence>
<keyword evidence="3 5" id="KW-0863">Zinc-finger</keyword>
<keyword evidence="4" id="KW-0862">Zinc</keyword>
<dbReference type="InterPro" id="IPR013087">
    <property type="entry name" value="Znf_C2H2_type"/>
</dbReference>
<feature type="domain" description="C2H2-type" evidence="6">
    <location>
        <begin position="99"/>
        <end position="128"/>
    </location>
</feature>
<dbReference type="Gene3D" id="3.30.160.60">
    <property type="entry name" value="Classic Zinc Finger"/>
    <property type="match status" value="4"/>
</dbReference>
<evidence type="ECO:0000259" key="6">
    <source>
        <dbReference type="PROSITE" id="PS50157"/>
    </source>
</evidence>
<dbReference type="SUPFAM" id="SSF57667">
    <property type="entry name" value="beta-beta-alpha zinc fingers"/>
    <property type="match status" value="3"/>
</dbReference>
<dbReference type="PANTHER" id="PTHR14003">
    <property type="entry name" value="TRANSCRIPTIONAL REPRESSOR PROTEIN YY"/>
    <property type="match status" value="1"/>
</dbReference>
<proteinExistence type="predicted"/>
<dbReference type="PROSITE" id="PS50157">
    <property type="entry name" value="ZINC_FINGER_C2H2_2"/>
    <property type="match status" value="4"/>
</dbReference>
<name>A0ABR2WN21_9FUNG</name>
<evidence type="ECO:0000256" key="2">
    <source>
        <dbReference type="ARBA" id="ARBA00022737"/>
    </source>
</evidence>
<evidence type="ECO:0000256" key="3">
    <source>
        <dbReference type="ARBA" id="ARBA00022771"/>
    </source>
</evidence>
<comment type="caution">
    <text evidence="7">The sequence shown here is derived from an EMBL/GenBank/DDBJ whole genome shotgun (WGS) entry which is preliminary data.</text>
</comment>
<keyword evidence="8" id="KW-1185">Reference proteome</keyword>
<feature type="domain" description="C2H2-type" evidence="6">
    <location>
        <begin position="71"/>
        <end position="98"/>
    </location>
</feature>
<sequence>MDLGFILNPTPDTILSLNSIRRASTTCSSDSNDYPSTNKIFSCSWSDCHKQFRRNSDLIRHQRIHTGERPFTCQECGKGFIQRSALTVHFRIHTGEKPHHCDYPKCTRSFGDSSSLARHTRSHLGIRPYVCQFYQCGKSFTRRTTLVKHQQKHSTHATTHPGEQLLKGLTLIKAE</sequence>
<reference evidence="7 8" key="1">
    <citation type="submission" date="2023-04" db="EMBL/GenBank/DDBJ databases">
        <title>Genome of Basidiobolus ranarum AG-B5.</title>
        <authorList>
            <person name="Stajich J.E."/>
            <person name="Carter-House D."/>
            <person name="Gryganskyi A."/>
        </authorList>
    </citation>
    <scope>NUCLEOTIDE SEQUENCE [LARGE SCALE GENOMIC DNA]</scope>
    <source>
        <strain evidence="7 8">AG-B5</strain>
    </source>
</reference>
<evidence type="ECO:0000313" key="8">
    <source>
        <dbReference type="Proteomes" id="UP001479436"/>
    </source>
</evidence>
<dbReference type="EMBL" id="JASJQH010000795">
    <property type="protein sequence ID" value="KAK9762886.1"/>
    <property type="molecule type" value="Genomic_DNA"/>
</dbReference>
<evidence type="ECO:0000256" key="5">
    <source>
        <dbReference type="PROSITE-ProRule" id="PRU00042"/>
    </source>
</evidence>
<organism evidence="7 8">
    <name type="scientific">Basidiobolus ranarum</name>
    <dbReference type="NCBI Taxonomy" id="34480"/>
    <lineage>
        <taxon>Eukaryota</taxon>
        <taxon>Fungi</taxon>
        <taxon>Fungi incertae sedis</taxon>
        <taxon>Zoopagomycota</taxon>
        <taxon>Entomophthoromycotina</taxon>
        <taxon>Basidiobolomycetes</taxon>
        <taxon>Basidiobolales</taxon>
        <taxon>Basidiobolaceae</taxon>
        <taxon>Basidiobolus</taxon>
    </lineage>
</organism>
<feature type="domain" description="C2H2-type" evidence="6">
    <location>
        <begin position="129"/>
        <end position="161"/>
    </location>
</feature>
<dbReference type="PANTHER" id="PTHR14003:SF22">
    <property type="entry name" value="FINGER DOMAIN PROTEIN, PUTATIVE (AFU_ORTHOLOGUE AFUA_4G11480)-RELATED"/>
    <property type="match status" value="1"/>
</dbReference>
<dbReference type="Proteomes" id="UP001479436">
    <property type="component" value="Unassembled WGS sequence"/>
</dbReference>
<keyword evidence="1" id="KW-0479">Metal-binding</keyword>
<protein>
    <submittedName>
        <fullName evidence="7">Factor 13</fullName>
    </submittedName>
</protein>